<dbReference type="Gramene" id="Jr11_12230_p1">
    <property type="protein sequence ID" value="cds.Jr11_12230_p1"/>
    <property type="gene ID" value="Jr11_12230"/>
</dbReference>
<dbReference type="AlphaFoldDB" id="A0A2I4HJG8"/>
<dbReference type="KEGG" id="jre:109018617"/>
<dbReference type="Gene3D" id="2.60.120.330">
    <property type="entry name" value="B-lactam Antibiotic, Isopenicillin N Synthase, Chain"/>
    <property type="match status" value="1"/>
</dbReference>
<sequence>MSQCPNVTSYWACSRSNPLLSPRSSSSSLQVPIRERDRAMEEAEVLELYEIQYSDLMLLSSTISSSSSSSSSSLFEETDRLKLISRGVMEALGPPGPGLLSISGVPDASTLRQDLLPLARSLALLNPDERKRILKEHNLGSDVPLKNPDRSVSSFAMQLRYAQWLESVQSELSHGVDSLVNPEQDHLEVHITRESQDIEFRNLGNTFRKLGFIMMDLGLRIAQICDRAIGEQELEQSLLDSCVAKGRLIHYHSALDNIILNEARSKKTAKRLANGRRDEKNSIRYQHGLSEGPNLDTNGNEVGSSGIHSNLWQQWHYDYGIFTVLTAPFFISSSFPQATEPNDLFSVCCDEECPSPSGHTYLQIFYPNKNNVCMVKVSAESFIIQVGESADIISKGKLRSALHSVSRAAKFESLSRQAFVVFLQPAWNKTFSISDYPVREILEEETNLSIKERNQINQEIQKILPPLSSRLKDGMTFAEFSRETTKQYYGGSGLQSNR</sequence>
<dbReference type="Proteomes" id="UP000235220">
    <property type="component" value="Chromosome 11"/>
</dbReference>
<dbReference type="OrthoDB" id="438224at2759"/>
<keyword evidence="1" id="KW-1185">Reference proteome</keyword>
<dbReference type="InterPro" id="IPR027443">
    <property type="entry name" value="IPNS-like_sf"/>
</dbReference>
<accession>A0A2I4HJG8</accession>
<dbReference type="PANTHER" id="PTHR48253">
    <property type="match status" value="1"/>
</dbReference>
<dbReference type="SUPFAM" id="SSF51197">
    <property type="entry name" value="Clavaminate synthase-like"/>
    <property type="match status" value="1"/>
</dbReference>
<dbReference type="GeneID" id="109018617"/>
<dbReference type="FunCoup" id="A0A2I4HJG8">
    <property type="interactions" value="1743"/>
</dbReference>
<reference evidence="2" key="1">
    <citation type="submission" date="2025-08" db="UniProtKB">
        <authorList>
            <consortium name="RefSeq"/>
        </authorList>
    </citation>
    <scope>IDENTIFICATION</scope>
    <source>
        <tissue evidence="2">Leaves</tissue>
    </source>
</reference>
<dbReference type="RefSeq" id="XP_018856311.1">
    <property type="nucleotide sequence ID" value="XM_019000766.2"/>
</dbReference>
<name>A0A2I4HJG8_JUGRE</name>
<proteinExistence type="predicted"/>
<evidence type="ECO:0000313" key="1">
    <source>
        <dbReference type="Proteomes" id="UP000235220"/>
    </source>
</evidence>
<dbReference type="PANTHER" id="PTHR48253:SF2">
    <property type="entry name" value="ISOPENICILLIN N SYNTHASE-LIKE FE(2+) 2OG DIOXYGENASE DOMAIN-CONTAINING PROTEIN"/>
    <property type="match status" value="1"/>
</dbReference>
<evidence type="ECO:0000313" key="2">
    <source>
        <dbReference type="RefSeq" id="XP_018856311.1"/>
    </source>
</evidence>
<gene>
    <name evidence="2" type="primary">LOC109018617</name>
</gene>
<protein>
    <submittedName>
        <fullName evidence="2">Uncharacterized protein LOC109018617 isoform X1</fullName>
    </submittedName>
</protein>
<organism evidence="1 2">
    <name type="scientific">Juglans regia</name>
    <name type="common">English walnut</name>
    <dbReference type="NCBI Taxonomy" id="51240"/>
    <lineage>
        <taxon>Eukaryota</taxon>
        <taxon>Viridiplantae</taxon>
        <taxon>Streptophyta</taxon>
        <taxon>Embryophyta</taxon>
        <taxon>Tracheophyta</taxon>
        <taxon>Spermatophyta</taxon>
        <taxon>Magnoliopsida</taxon>
        <taxon>eudicotyledons</taxon>
        <taxon>Gunneridae</taxon>
        <taxon>Pentapetalae</taxon>
        <taxon>rosids</taxon>
        <taxon>fabids</taxon>
        <taxon>Fagales</taxon>
        <taxon>Juglandaceae</taxon>
        <taxon>Juglans</taxon>
    </lineage>
</organism>